<evidence type="ECO:0000256" key="1">
    <source>
        <dbReference type="SAM" id="SignalP"/>
    </source>
</evidence>
<proteinExistence type="predicted"/>
<accession>F4QRP9</accession>
<dbReference type="Proteomes" id="UP000006512">
    <property type="component" value="Unassembled WGS sequence"/>
</dbReference>
<dbReference type="AlphaFoldDB" id="F4QRP9"/>
<protein>
    <recommendedName>
        <fullName evidence="4">TonB C-terminal domain-containing protein</fullName>
    </recommendedName>
</protein>
<dbReference type="RefSeq" id="WP_006273974.1">
    <property type="nucleotide sequence ID" value="NZ_GL883079.1"/>
</dbReference>
<dbReference type="STRING" id="715226.ABI_31900"/>
<feature type="signal peptide" evidence="1">
    <location>
        <begin position="1"/>
        <end position="27"/>
    </location>
</feature>
<feature type="chain" id="PRO_5003314386" description="TonB C-terminal domain-containing protein" evidence="1">
    <location>
        <begin position="28"/>
        <end position="138"/>
    </location>
</feature>
<dbReference type="EMBL" id="GL883079">
    <property type="protein sequence ID" value="EGF90175.1"/>
    <property type="molecule type" value="Genomic_DNA"/>
</dbReference>
<sequence length="138" mass="14891">MRRHACNIVPAMVGAGLLFGLGFPAAAQTRVSIDDLNVLYQPEPAHYQPSGDDLDLADQGKSFEVSCVISASGRLNDCEAEDNDMADQNFVDVAVESVSKWVVGTETRSGESVVGRVVTITCRFRLEGSEERTQVAAR</sequence>
<name>F4QRP9_9CAUL</name>
<keyword evidence="3" id="KW-1185">Reference proteome</keyword>
<evidence type="ECO:0000313" key="3">
    <source>
        <dbReference type="Proteomes" id="UP000006512"/>
    </source>
</evidence>
<dbReference type="HOGENOM" id="CLU_1851046_0_0_5"/>
<gene>
    <name evidence="2" type="ORF">ABI_31900</name>
</gene>
<evidence type="ECO:0000313" key="2">
    <source>
        <dbReference type="EMBL" id="EGF90175.1"/>
    </source>
</evidence>
<dbReference type="OrthoDB" id="7173420at2"/>
<reference evidence="3" key="1">
    <citation type="submission" date="2011-03" db="EMBL/GenBank/DDBJ databases">
        <title>Draft genome sequence of Brevundimonas diminuta.</title>
        <authorList>
            <person name="Brown P.J.B."/>
            <person name="Buechlein A."/>
            <person name="Hemmerich C."/>
            <person name="Brun Y.V."/>
        </authorList>
    </citation>
    <scope>NUCLEOTIDE SEQUENCE [LARGE SCALE GENOMIC DNA]</scope>
    <source>
        <strain evidence="3">C19</strain>
    </source>
</reference>
<evidence type="ECO:0008006" key="4">
    <source>
        <dbReference type="Google" id="ProtNLM"/>
    </source>
</evidence>
<organism evidence="2 3">
    <name type="scientific">Asticcacaulis biprosthecium C19</name>
    <dbReference type="NCBI Taxonomy" id="715226"/>
    <lineage>
        <taxon>Bacteria</taxon>
        <taxon>Pseudomonadati</taxon>
        <taxon>Pseudomonadota</taxon>
        <taxon>Alphaproteobacteria</taxon>
        <taxon>Caulobacterales</taxon>
        <taxon>Caulobacteraceae</taxon>
        <taxon>Asticcacaulis</taxon>
    </lineage>
</organism>
<keyword evidence="1" id="KW-0732">Signal</keyword>